<evidence type="ECO:0000313" key="22">
    <source>
        <dbReference type="EMBL" id="KAK8381700.1"/>
    </source>
</evidence>
<proteinExistence type="inferred from homology"/>
<keyword evidence="16" id="KW-1015">Disulfide bond</keyword>
<dbReference type="PANTHER" id="PTHR46025">
    <property type="entry name" value="XYLOSYLTRANSFERASE OXT"/>
    <property type="match status" value="1"/>
</dbReference>
<gene>
    <name evidence="22" type="ORF">O3P69_015028</name>
</gene>
<evidence type="ECO:0000256" key="11">
    <source>
        <dbReference type="ARBA" id="ARBA00022824"/>
    </source>
</evidence>
<evidence type="ECO:0000256" key="20">
    <source>
        <dbReference type="SAM" id="MobiDB-lite"/>
    </source>
</evidence>
<comment type="pathway">
    <text evidence="3">Glycan metabolism; chondroitin sulfate biosynthesis.</text>
</comment>
<name>A0AAW0T2E3_SCYPA</name>
<keyword evidence="17" id="KW-0325">Glycoprotein</keyword>
<evidence type="ECO:0000256" key="2">
    <source>
        <dbReference type="ARBA" id="ARBA00004648"/>
    </source>
</evidence>
<dbReference type="InterPro" id="IPR043538">
    <property type="entry name" value="XYLT"/>
</dbReference>
<accession>A0AAW0T2E3</accession>
<comment type="catalytic activity">
    <reaction evidence="19">
        <text>UDP-alpha-D-xylose + L-seryl-[protein] = 3-O-(beta-D-xylosyl)-L-seryl-[protein] + UDP + H(+)</text>
        <dbReference type="Rhea" id="RHEA:50192"/>
        <dbReference type="Rhea" id="RHEA-COMP:9863"/>
        <dbReference type="Rhea" id="RHEA-COMP:12567"/>
        <dbReference type="ChEBI" id="CHEBI:15378"/>
        <dbReference type="ChEBI" id="CHEBI:29999"/>
        <dbReference type="ChEBI" id="CHEBI:57632"/>
        <dbReference type="ChEBI" id="CHEBI:58223"/>
        <dbReference type="ChEBI" id="CHEBI:132085"/>
        <dbReference type="EC" id="2.4.2.26"/>
    </reaction>
</comment>
<evidence type="ECO:0000256" key="15">
    <source>
        <dbReference type="ARBA" id="ARBA00023136"/>
    </source>
</evidence>
<dbReference type="InterPro" id="IPR003406">
    <property type="entry name" value="Glyco_trans_14"/>
</dbReference>
<feature type="transmembrane region" description="Helical" evidence="21">
    <location>
        <begin position="1092"/>
        <end position="1109"/>
    </location>
</feature>
<sequence length="1111" mass="124935">MWISELEICDASKGCSTRLTSVSTNSLHRHPQSTQWPLERTKPLHVDLYQSQPGSPLRHFLESVDARACVSVTHSANMTPTVDQSHMHSPPILFLALLAAYIGNLRFVSGLQVLLLLHGAAGEVVVGQVVGEQKDGKKEETIITMPQPPPPEEYQYHQHVEGETLVREYLLQEIHPRSALMCPKGLAIAKISMKLSVGKDLVEAHPEARLTAPFSYWLVQTDGGKANSEEEGPSRCPTLQRCLGYQACLFTFGIEFCHLDPLPGQRKFLLVTVTCMRDKALLKGMQETHQDGSSATEVERRSGQVLHLTYTSHLEEGVQDLTSTVISEREEGEGEIFYATCHHLQDATKYGYRGQCHSEPPTSEVVSEALWSLLGRVPSRQCREELQQIYCSFQYHSKGLCVPPFLVAPAQVSGVDPGNLQFTDVSLPKVGPRPPPMQLKNPPGPLHPTGLAFVILAHKDPPAVMQLLSLIYRPHHFYVLHVDLRATQVRQALTDLLLHLMSGASNVRYLSVCQILPASRSFVASWGSYNIVRAELEAFEELLRMGHWDFAINLSGADLPLRDVDDLAATLAPYRGMNFVPIFGQRNKDVKADQGLAWDVWSQWSIMSRELVNYALTPALRSRATNRWQFYLQMSIIPDESYFPTLTHNSPFVNATQHLGFHWLKRFEGRNTLNLCRHMEDTDFCGQVNQHMRSGYYQNLLTHLPRALVHQLLMAAHDRLVEKHLVESSTRPGNLLSLRVLPVLHLTNPCCSLPFQRSFKSTQEFVVWLDFTFVDAEGWVAGGARAAMWQQPPFDCYPDGHLRALRVTTWKDEVRRTQLSVNMPLPFAAPGADSVHVELWFHVGPRSLSPSCLAEEGRLASHPGTPMHFPDLKVEEVTAQPLEIVVQLCEERRKETWEESRVHPNADGERVELASFFTLSCGLMESGSWTVRVFQSGLETPKRYELTVVVLPGFWGTQEPTPDLLMSLWRVGEVALLPLPDGGEKAREEKEEKNEGKEKEKSHEDEEDGEEEVTQEGRKKVEEQHQHSIHERSAGVITSDPVQREQIFRLDEWLVCGGGLLTATLAVVFTYHWVVVPALLSVRASPRMQRSALLVLGAVLLQIFVTSSFCR</sequence>
<evidence type="ECO:0000256" key="10">
    <source>
        <dbReference type="ARBA" id="ARBA00022723"/>
    </source>
</evidence>
<evidence type="ECO:0000313" key="23">
    <source>
        <dbReference type="Proteomes" id="UP001487740"/>
    </source>
</evidence>
<keyword evidence="11" id="KW-0256">Endoplasmic reticulum</keyword>
<evidence type="ECO:0000256" key="1">
    <source>
        <dbReference type="ARBA" id="ARBA00004323"/>
    </source>
</evidence>
<evidence type="ECO:0000256" key="6">
    <source>
        <dbReference type="ARBA" id="ARBA00011972"/>
    </source>
</evidence>
<comment type="similarity">
    <text evidence="5">Belongs to the glycosyltransferase 14 family. XylT subfamily.</text>
</comment>
<keyword evidence="15 21" id="KW-0472">Membrane</keyword>
<feature type="compositionally biased region" description="Acidic residues" evidence="20">
    <location>
        <begin position="1005"/>
        <end position="1014"/>
    </location>
</feature>
<comment type="pathway">
    <text evidence="4">Glycan metabolism; heparan sulfate biosynthesis.</text>
</comment>
<dbReference type="GO" id="GO:0030158">
    <property type="term" value="F:protein xylosyltransferase activity"/>
    <property type="evidence" value="ECO:0007669"/>
    <property type="project" value="UniProtKB-EC"/>
</dbReference>
<evidence type="ECO:0000256" key="7">
    <source>
        <dbReference type="ARBA" id="ARBA00022676"/>
    </source>
</evidence>
<dbReference type="GO" id="GO:0050650">
    <property type="term" value="P:chondroitin sulfate proteoglycan biosynthetic process"/>
    <property type="evidence" value="ECO:0007669"/>
    <property type="project" value="TreeGrafter"/>
</dbReference>
<dbReference type="PANTHER" id="PTHR46025:SF3">
    <property type="entry name" value="XYLOSYLTRANSFERASE OXT"/>
    <property type="match status" value="1"/>
</dbReference>
<evidence type="ECO:0000256" key="16">
    <source>
        <dbReference type="ARBA" id="ARBA00023157"/>
    </source>
</evidence>
<keyword evidence="10" id="KW-0479">Metal-binding</keyword>
<dbReference type="GO" id="GO:0015012">
    <property type="term" value="P:heparan sulfate proteoglycan biosynthetic process"/>
    <property type="evidence" value="ECO:0007669"/>
    <property type="project" value="TreeGrafter"/>
</dbReference>
<feature type="transmembrane region" description="Helical" evidence="21">
    <location>
        <begin position="1059"/>
        <end position="1080"/>
    </location>
</feature>
<dbReference type="GO" id="GO:0000139">
    <property type="term" value="C:Golgi membrane"/>
    <property type="evidence" value="ECO:0007669"/>
    <property type="project" value="UniProtKB-SubCell"/>
</dbReference>
<dbReference type="GO" id="GO:0005789">
    <property type="term" value="C:endoplasmic reticulum membrane"/>
    <property type="evidence" value="ECO:0007669"/>
    <property type="project" value="UniProtKB-SubCell"/>
</dbReference>
<evidence type="ECO:0000256" key="18">
    <source>
        <dbReference type="ARBA" id="ARBA00042865"/>
    </source>
</evidence>
<keyword evidence="14" id="KW-0333">Golgi apparatus</keyword>
<dbReference type="AlphaFoldDB" id="A0AAW0T2E3"/>
<keyword evidence="23" id="KW-1185">Reference proteome</keyword>
<evidence type="ECO:0000256" key="19">
    <source>
        <dbReference type="ARBA" id="ARBA00047847"/>
    </source>
</evidence>
<evidence type="ECO:0000256" key="17">
    <source>
        <dbReference type="ARBA" id="ARBA00023180"/>
    </source>
</evidence>
<evidence type="ECO:0000256" key="12">
    <source>
        <dbReference type="ARBA" id="ARBA00022968"/>
    </source>
</evidence>
<evidence type="ECO:0000256" key="9">
    <source>
        <dbReference type="ARBA" id="ARBA00022692"/>
    </source>
</evidence>
<keyword evidence="12" id="KW-0735">Signal-anchor</keyword>
<dbReference type="EC" id="2.4.2.26" evidence="6"/>
<evidence type="ECO:0000256" key="14">
    <source>
        <dbReference type="ARBA" id="ARBA00023034"/>
    </source>
</evidence>
<dbReference type="EMBL" id="JARAKH010000039">
    <property type="protein sequence ID" value="KAK8381700.1"/>
    <property type="molecule type" value="Genomic_DNA"/>
</dbReference>
<feature type="compositionally biased region" description="Basic and acidic residues" evidence="20">
    <location>
        <begin position="982"/>
        <end position="1004"/>
    </location>
</feature>
<dbReference type="Pfam" id="PF02485">
    <property type="entry name" value="Branch"/>
    <property type="match status" value="1"/>
</dbReference>
<evidence type="ECO:0000256" key="4">
    <source>
        <dbReference type="ARBA" id="ARBA00005093"/>
    </source>
</evidence>
<evidence type="ECO:0000256" key="13">
    <source>
        <dbReference type="ARBA" id="ARBA00022989"/>
    </source>
</evidence>
<organism evidence="22 23">
    <name type="scientific">Scylla paramamosain</name>
    <name type="common">Mud crab</name>
    <dbReference type="NCBI Taxonomy" id="85552"/>
    <lineage>
        <taxon>Eukaryota</taxon>
        <taxon>Metazoa</taxon>
        <taxon>Ecdysozoa</taxon>
        <taxon>Arthropoda</taxon>
        <taxon>Crustacea</taxon>
        <taxon>Multicrustacea</taxon>
        <taxon>Malacostraca</taxon>
        <taxon>Eumalacostraca</taxon>
        <taxon>Eucarida</taxon>
        <taxon>Decapoda</taxon>
        <taxon>Pleocyemata</taxon>
        <taxon>Brachyura</taxon>
        <taxon>Eubrachyura</taxon>
        <taxon>Portunoidea</taxon>
        <taxon>Portunidae</taxon>
        <taxon>Portuninae</taxon>
        <taxon>Scylla</taxon>
    </lineage>
</organism>
<feature type="compositionally biased region" description="Basic and acidic residues" evidence="20">
    <location>
        <begin position="1015"/>
        <end position="1033"/>
    </location>
</feature>
<reference evidence="22 23" key="1">
    <citation type="submission" date="2023-03" db="EMBL/GenBank/DDBJ databases">
        <title>High-quality genome of Scylla paramamosain provides insights in environmental adaptation.</title>
        <authorList>
            <person name="Zhang L."/>
        </authorList>
    </citation>
    <scope>NUCLEOTIDE SEQUENCE [LARGE SCALE GENOMIC DNA]</scope>
    <source>
        <strain evidence="22">LZ_2023a</strain>
        <tissue evidence="22">Muscle</tissue>
    </source>
</reference>
<dbReference type="Proteomes" id="UP001487740">
    <property type="component" value="Unassembled WGS sequence"/>
</dbReference>
<keyword evidence="9 21" id="KW-0812">Transmembrane</keyword>
<protein>
    <recommendedName>
        <fullName evidence="6">protein xylosyltransferase</fullName>
        <ecNumber evidence="6">2.4.2.26</ecNumber>
    </recommendedName>
    <alternativeName>
        <fullName evidence="18">Peptide O-xylosyltransferase</fullName>
    </alternativeName>
</protein>
<dbReference type="GO" id="GO:0046872">
    <property type="term" value="F:metal ion binding"/>
    <property type="evidence" value="ECO:0007669"/>
    <property type="project" value="UniProtKB-KW"/>
</dbReference>
<evidence type="ECO:0000256" key="21">
    <source>
        <dbReference type="SAM" id="Phobius"/>
    </source>
</evidence>
<evidence type="ECO:0000256" key="3">
    <source>
        <dbReference type="ARBA" id="ARBA00004840"/>
    </source>
</evidence>
<comment type="caution">
    <text evidence="22">The sequence shown here is derived from an EMBL/GenBank/DDBJ whole genome shotgun (WGS) entry which is preliminary data.</text>
</comment>
<keyword evidence="7" id="KW-0328">Glycosyltransferase</keyword>
<keyword evidence="8" id="KW-0808">Transferase</keyword>
<feature type="region of interest" description="Disordered" evidence="20">
    <location>
        <begin position="980"/>
        <end position="1033"/>
    </location>
</feature>
<keyword evidence="13 21" id="KW-1133">Transmembrane helix</keyword>
<evidence type="ECO:0000256" key="8">
    <source>
        <dbReference type="ARBA" id="ARBA00022679"/>
    </source>
</evidence>
<evidence type="ECO:0000256" key="5">
    <source>
        <dbReference type="ARBA" id="ARBA00010195"/>
    </source>
</evidence>
<comment type="subcellular location">
    <subcellularLocation>
        <location evidence="2">Endoplasmic reticulum membrane</location>
        <topology evidence="2">Single-pass type II membrane protein</topology>
    </subcellularLocation>
    <subcellularLocation>
        <location evidence="1">Golgi apparatus membrane</location>
        <topology evidence="1">Single-pass type II membrane protein</topology>
    </subcellularLocation>
</comment>